<dbReference type="GO" id="GO:0005634">
    <property type="term" value="C:nucleus"/>
    <property type="evidence" value="ECO:0007669"/>
    <property type="project" value="UniProtKB-SubCell"/>
</dbReference>
<dbReference type="InterPro" id="IPR006600">
    <property type="entry name" value="HTH_CenpB_DNA-bd_dom"/>
</dbReference>
<dbReference type="SMART" id="SM00674">
    <property type="entry name" value="CENPB"/>
    <property type="match status" value="1"/>
</dbReference>
<gene>
    <name evidence="5" type="primary">LOC100899001</name>
</gene>
<comment type="subcellular location">
    <subcellularLocation>
        <location evidence="1">Nucleus</location>
    </subcellularLocation>
</comment>
<sequence>MSPPRIHKNHSLTLRDKVRVLDSLAKKSVCDVMKEWKISKSTVYKIRSEEAKIRMQAADGTTANRQKRFKPPKFNVIEKILLRRFVEARRNQGTLPICGSWLQEEAKTIASNLGVVDFKASDKWLDGFKTRHGLSTKQMCGEAEKVNEEDIRLWLERHKPTLQKYDPRDIFNADETGFFYKMLPKRTVHFKGEKCHGGEQSKERFTVLLCANWSGSEKLTPLVIGRSMNPRCFTEKTKEPSASRTRSWMDSRIFSEWLVNLQAYCGRNERCILLLLDNFRGHLPDLRLELPNIEILFLPANSTSRTQPMDQGVIRMTKALYKKKLVHYYWSQSKTVDGAFKEINILRGIRFLRESWGEVPASSIEKCFNHGLPGVHGRLGNDSPSEDLDQNNPESVNPAISRLIFPHNLTFKEYVDFDENLVTRDLLDGIVSEDDELQARQDEDCGFGLDDDWDVTIEETEDPRVSDREAIGALEVLIRHCGQRSEAEPDIGRSFNKYLGIVMADMFKNDAQRDIRSYFKS</sequence>
<proteinExistence type="predicted"/>
<evidence type="ECO:0000313" key="5">
    <source>
        <dbReference type="RefSeq" id="XP_028967818.1"/>
    </source>
</evidence>
<reference evidence="5" key="1">
    <citation type="submission" date="2025-08" db="UniProtKB">
        <authorList>
            <consortium name="RefSeq"/>
        </authorList>
    </citation>
    <scope>IDENTIFICATION</scope>
</reference>
<dbReference type="PROSITE" id="PS51253">
    <property type="entry name" value="HTH_CENPB"/>
    <property type="match status" value="1"/>
</dbReference>
<dbReference type="InterPro" id="IPR004875">
    <property type="entry name" value="DDE_SF_endonuclease_dom"/>
</dbReference>
<dbReference type="PANTHER" id="PTHR19303:SF73">
    <property type="entry name" value="PROTEIN PDC2"/>
    <property type="match status" value="1"/>
</dbReference>
<dbReference type="RefSeq" id="XP_028967818.1">
    <property type="nucleotide sequence ID" value="XM_029111985.1"/>
</dbReference>
<dbReference type="Gene3D" id="1.10.10.60">
    <property type="entry name" value="Homeodomain-like"/>
    <property type="match status" value="1"/>
</dbReference>
<dbReference type="AlphaFoldDB" id="A0AAJ7WJ34"/>
<dbReference type="InterPro" id="IPR009057">
    <property type="entry name" value="Homeodomain-like_sf"/>
</dbReference>
<protein>
    <submittedName>
        <fullName evidence="5">Tigger transposable element-derived protein 6</fullName>
    </submittedName>
</protein>
<dbReference type="PANTHER" id="PTHR19303">
    <property type="entry name" value="TRANSPOSON"/>
    <property type="match status" value="1"/>
</dbReference>
<dbReference type="Proteomes" id="UP000694867">
    <property type="component" value="Unplaced"/>
</dbReference>
<dbReference type="GeneID" id="100899001"/>
<name>A0AAJ7WJ34_9ACAR</name>
<evidence type="ECO:0000256" key="2">
    <source>
        <dbReference type="ARBA" id="ARBA00023125"/>
    </source>
</evidence>
<organism evidence="4 5">
    <name type="scientific">Galendromus occidentalis</name>
    <name type="common">western predatory mite</name>
    <dbReference type="NCBI Taxonomy" id="34638"/>
    <lineage>
        <taxon>Eukaryota</taxon>
        <taxon>Metazoa</taxon>
        <taxon>Ecdysozoa</taxon>
        <taxon>Arthropoda</taxon>
        <taxon>Chelicerata</taxon>
        <taxon>Arachnida</taxon>
        <taxon>Acari</taxon>
        <taxon>Parasitiformes</taxon>
        <taxon>Mesostigmata</taxon>
        <taxon>Gamasina</taxon>
        <taxon>Phytoseioidea</taxon>
        <taxon>Phytoseiidae</taxon>
        <taxon>Typhlodrominae</taxon>
        <taxon>Galendromus</taxon>
    </lineage>
</organism>
<dbReference type="GO" id="GO:0003677">
    <property type="term" value="F:DNA binding"/>
    <property type="evidence" value="ECO:0007669"/>
    <property type="project" value="UniProtKB-KW"/>
</dbReference>
<evidence type="ECO:0000256" key="1">
    <source>
        <dbReference type="ARBA" id="ARBA00004123"/>
    </source>
</evidence>
<dbReference type="SUPFAM" id="SSF46689">
    <property type="entry name" value="Homeodomain-like"/>
    <property type="match status" value="1"/>
</dbReference>
<keyword evidence="4" id="KW-1185">Reference proteome</keyword>
<dbReference type="Pfam" id="PF03184">
    <property type="entry name" value="DDE_1"/>
    <property type="match status" value="1"/>
</dbReference>
<feature type="domain" description="HTH CENPB-type" evidence="3">
    <location>
        <begin position="65"/>
        <end position="138"/>
    </location>
</feature>
<dbReference type="InterPro" id="IPR050863">
    <property type="entry name" value="CenT-Element_Derived"/>
</dbReference>
<keyword evidence="2" id="KW-0238">DNA-binding</keyword>
<dbReference type="Pfam" id="PF03221">
    <property type="entry name" value="HTH_Tnp_Tc5"/>
    <property type="match status" value="1"/>
</dbReference>
<evidence type="ECO:0000313" key="4">
    <source>
        <dbReference type="Proteomes" id="UP000694867"/>
    </source>
</evidence>
<evidence type="ECO:0000259" key="3">
    <source>
        <dbReference type="PROSITE" id="PS51253"/>
    </source>
</evidence>
<accession>A0AAJ7WJ34</accession>
<dbReference type="KEGG" id="goe:100899001"/>